<proteinExistence type="predicted"/>
<dbReference type="EMBL" id="JAPJDO010000028">
    <property type="protein sequence ID" value="MCX2939798.1"/>
    <property type="molecule type" value="Genomic_DNA"/>
</dbReference>
<dbReference type="Pfam" id="PF12728">
    <property type="entry name" value="HTH_17"/>
    <property type="match status" value="1"/>
</dbReference>
<name>A0ABT3SJT9_9MYCO</name>
<dbReference type="InterPro" id="IPR041657">
    <property type="entry name" value="HTH_17"/>
</dbReference>
<organism evidence="2 3">
    <name type="scientific">Mycobacterium pinniadriaticum</name>
    <dbReference type="NCBI Taxonomy" id="2994102"/>
    <lineage>
        <taxon>Bacteria</taxon>
        <taxon>Bacillati</taxon>
        <taxon>Actinomycetota</taxon>
        <taxon>Actinomycetes</taxon>
        <taxon>Mycobacteriales</taxon>
        <taxon>Mycobacteriaceae</taxon>
        <taxon>Mycobacterium</taxon>
    </lineage>
</organism>
<feature type="domain" description="Helix-turn-helix" evidence="1">
    <location>
        <begin position="28"/>
        <end position="77"/>
    </location>
</feature>
<evidence type="ECO:0000313" key="3">
    <source>
        <dbReference type="Proteomes" id="UP001300745"/>
    </source>
</evidence>
<dbReference type="RefSeq" id="WP_265999608.1">
    <property type="nucleotide sequence ID" value="NZ_JAPJDN010000028.1"/>
</dbReference>
<comment type="caution">
    <text evidence="2">The sequence shown here is derived from an EMBL/GenBank/DDBJ whole genome shotgun (WGS) entry which is preliminary data.</text>
</comment>
<gene>
    <name evidence="2" type="ORF">ORI27_24170</name>
</gene>
<evidence type="ECO:0000313" key="2">
    <source>
        <dbReference type="EMBL" id="MCX2939798.1"/>
    </source>
</evidence>
<dbReference type="NCBIfam" id="TIGR01764">
    <property type="entry name" value="excise"/>
    <property type="match status" value="1"/>
</dbReference>
<evidence type="ECO:0000259" key="1">
    <source>
        <dbReference type="Pfam" id="PF12728"/>
    </source>
</evidence>
<reference evidence="2 3" key="1">
    <citation type="submission" date="2022-11" db="EMBL/GenBank/DDBJ databases">
        <title>Mycobacterium sp. nov.</title>
        <authorList>
            <person name="Papic B."/>
            <person name="Spicic S."/>
            <person name="Duvnjak S."/>
        </authorList>
    </citation>
    <scope>NUCLEOTIDE SEQUENCE [LARGE SCALE GENOMIC DNA]</scope>
    <source>
        <strain evidence="2 3">CVI_P4</strain>
    </source>
</reference>
<dbReference type="Proteomes" id="UP001300745">
    <property type="component" value="Unassembled WGS sequence"/>
</dbReference>
<sequence>MSDNDDRVLDLLGDSPIVDVTQAGAGQLLTISEAAAALRISRSSVYRLFDARELCWVRICGSRRVSAVEINRFIAAHTEVA</sequence>
<accession>A0ABT3SJT9</accession>
<dbReference type="InterPro" id="IPR010093">
    <property type="entry name" value="SinI_DNA-bd"/>
</dbReference>
<keyword evidence="3" id="KW-1185">Reference proteome</keyword>
<protein>
    <submittedName>
        <fullName evidence="2">Helix-turn-helix domain-containing protein</fullName>
    </submittedName>
</protein>